<dbReference type="InterPro" id="IPR027417">
    <property type="entry name" value="P-loop_NTPase"/>
</dbReference>
<dbReference type="InterPro" id="IPR036322">
    <property type="entry name" value="WD40_repeat_dom_sf"/>
</dbReference>
<dbReference type="OrthoDB" id="538223at2759"/>
<dbReference type="SUPFAM" id="SSF50978">
    <property type="entry name" value="WD40 repeat-like"/>
    <property type="match status" value="1"/>
</dbReference>
<dbReference type="InterPro" id="IPR015943">
    <property type="entry name" value="WD40/YVTN_repeat-like_dom_sf"/>
</dbReference>
<evidence type="ECO:0000259" key="5">
    <source>
        <dbReference type="Pfam" id="PF23342"/>
    </source>
</evidence>
<evidence type="ECO:0000259" key="6">
    <source>
        <dbReference type="Pfam" id="PF23948"/>
    </source>
</evidence>
<dbReference type="InterPro" id="IPR007111">
    <property type="entry name" value="NACHT_NTPase"/>
</dbReference>
<dbReference type="PROSITE" id="PS50294">
    <property type="entry name" value="WD_REPEATS_REGION"/>
    <property type="match status" value="4"/>
</dbReference>
<sequence length="1722" mass="191121">MTTSDLERARRKLFRLSITDQNRSIYNALAVIQLGPIGMFVPQGSKQASARAPPATVTVEEDEEDMEKLALERSEVAATLSVAPQRPWLEVFPQNIAAPALWTSLPTPGSRFESTAQLAYCSNLFRKPLSPPPAVNTLLHTSMDSTTTPQPTLVAPSILLEEEEIRTRWLSQRVVEKFVADGFKNSAALAEVLLLGPSLDQEYYRKLLNCLITEFEAAKLLDVNLLQGLIQLVESASPEHIEPDDLVRILAVFRNRLQDTHQQTTKHPYYITLALSRLLDVMVDGKVKDVRRVADHEPLSALLSQLKDSTDPYLKHQATYASQSLLHVPNDETHRQYVLRHAGNIAMGLLGVASVCKLDVKGFIGGAEKIYDAAVEALDIGGKMADGARSALESGQDLRASVKGGIMSGGRLLWYSALREAQEHIRNGRLQDFNHIIFEASCRDHVEFQWGICRLLGEIAMDQFWGDATRQLAVLFLAELYRSDSIRIPNEEIDVWILTILRQVVALPDTSIVALAQSLLQGLEWAGNGSRRNLYLHCLGSPLDFSPIKVRISIPATSKLLAHVLDIPDLEYDILRLKQQRLAERRKGVYIPPQAKPSLKATDDTLFPLMEKVEEFLDSHRQVFLVLGDSGAGKSTFNLELEHTLWRDYRKDEPIPLYINLPTIDNPAQDLIRKQLLRHNFSEDQIQEMKMQRQFVLICDGYDESQLMTNIHTTNQLNEPWQWKAKVVITCRTQYLGVDYCSRFQPQPINRYDQIPTDLFQEVVIASFSKSQIQQYVEQYVKSLSMRHTLQDKPSWTKEDYIDKLTHIPNLMDLVSNPFLLTLALEALPAVIDPTLDLASIRITRVQLYDSFVKQWITFNRARLERSALRDDERSEFDALVQDNFLYHGIRYQKDLAAAIFIEHAGNPVVQYTHLRDRNTWKANFFSPESQVKLLLESSTVMRTGPYFRFLHRSFLEYFYAMTIYDPADHTIDAAPSDRPPPMDLKDSLSRMNFIGEPSILEFLAERVEANLEFMTQLLDVIENSKTDAQLGQAAANSITILVRAGVRFNGEDLRGIRIPGADLRGGQFDSADLEGADLKGANLDKTWLRKANLRRAQMADIQFGELPFLEIGGPIGICAISSDGKYLAVSSSTPRWKVHIYDTAIWTRIASHFGGPALAFSRTRQELAMGTPNNAVVLCDALTGNVRLALTGLADPAICISYSADGTQVAAACGDKRVHVWSTSSGDTMCILQENIATAPEYAARRIVFGSISAAVFSPMDSEIMTCGEYATSLLWDSQTGKVLTAFEGQGATVSCLAYSPDGHQIATGGGDQCVRLWNVSSGKLCLLFRGHTSSISNVSFSPDGRQVSSCGKDGTIHIWNPVNGEQVSQLLGHYYGSTQAVYSPANDYIASAGVDWIVRLWSVGANTRSVFSRRYFDFGTSLCLDFSAAGDHILTSNGSSDGRMRLLDSLTGNSQDILTGCTKRVLNLALSPCSTMIASLHDDFKLRLWDTRTGDLLYVFEGHTQSLCGLAFSPTGLHRVVTGSADKTVRVWNTMTGGEPVLVLVGHDSMIRMVTYSPSGHQIAAATGDQTVCVWCSQTGVSLFVLDNFGGTSNLMYSPNGQHLISVIGAGLSCWDTQSGQRVDRFDAIDSELTAWTWKEDVNGSLYLLMLSGAFSLSVWNLAEIGDGVGGGIARYHIRLVWCMGPGELTLEGVRVEDAIGLSPSNLKLLEQRGAITSTK</sequence>
<feature type="repeat" description="WD" evidence="3">
    <location>
        <begin position="1546"/>
        <end position="1577"/>
    </location>
</feature>
<dbReference type="Gene3D" id="2.130.10.10">
    <property type="entry name" value="YVTN repeat-like/Quinoprotein amine dehydrogenase"/>
    <property type="match status" value="3"/>
</dbReference>
<dbReference type="Pfam" id="PF00400">
    <property type="entry name" value="WD40"/>
    <property type="match status" value="4"/>
</dbReference>
<comment type="caution">
    <text evidence="7">The sequence shown here is derived from an EMBL/GenBank/DDBJ whole genome shotgun (WGS) entry which is preliminary data.</text>
</comment>
<dbReference type="InterPro" id="IPR055440">
    <property type="entry name" value="Beta-prop_WDR90_4th"/>
</dbReference>
<dbReference type="Gene3D" id="3.40.50.300">
    <property type="entry name" value="P-loop containing nucleotide triphosphate hydrolases"/>
    <property type="match status" value="1"/>
</dbReference>
<feature type="domain" description="WDR90 4th beta-propeller" evidence="5">
    <location>
        <begin position="1255"/>
        <end position="1408"/>
    </location>
</feature>
<dbReference type="InterPro" id="IPR050505">
    <property type="entry name" value="WDR55/POC1"/>
</dbReference>
<dbReference type="InterPro" id="IPR001646">
    <property type="entry name" value="5peptide_repeat"/>
</dbReference>
<dbReference type="PANTHER" id="PTHR44019:SF8">
    <property type="entry name" value="POC1 CENTRIOLAR PROTEIN HOMOLOG"/>
    <property type="match status" value="1"/>
</dbReference>
<dbReference type="SUPFAM" id="SSF82171">
    <property type="entry name" value="DPP6 N-terminal domain-like"/>
    <property type="match status" value="1"/>
</dbReference>
<dbReference type="SUPFAM" id="SSF50998">
    <property type="entry name" value="Quinoprotein alcohol dehydrogenase-like"/>
    <property type="match status" value="1"/>
</dbReference>
<feature type="repeat" description="WD" evidence="3">
    <location>
        <begin position="1372"/>
        <end position="1405"/>
    </location>
</feature>
<keyword evidence="1 3" id="KW-0853">WD repeat</keyword>
<dbReference type="PROSITE" id="PS00678">
    <property type="entry name" value="WD_REPEATS_1"/>
    <property type="match status" value="2"/>
</dbReference>
<evidence type="ECO:0000259" key="4">
    <source>
        <dbReference type="Pfam" id="PF05729"/>
    </source>
</evidence>
<evidence type="ECO:0000256" key="2">
    <source>
        <dbReference type="ARBA" id="ARBA00022737"/>
    </source>
</evidence>
<feature type="repeat" description="WD" evidence="3">
    <location>
        <begin position="1288"/>
        <end position="1329"/>
    </location>
</feature>
<name>A0A9P6RB60_9FUNG</name>
<reference evidence="7" key="1">
    <citation type="journal article" date="2020" name="Fungal Divers.">
        <title>Resolving the Mortierellaceae phylogeny through synthesis of multi-gene phylogenetics and phylogenomics.</title>
        <authorList>
            <person name="Vandepol N."/>
            <person name="Liber J."/>
            <person name="Desiro A."/>
            <person name="Na H."/>
            <person name="Kennedy M."/>
            <person name="Barry K."/>
            <person name="Grigoriev I.V."/>
            <person name="Miller A.N."/>
            <person name="O'Donnell K."/>
            <person name="Stajich J.E."/>
            <person name="Bonito G."/>
        </authorList>
    </citation>
    <scope>NUCLEOTIDE SEQUENCE</scope>
    <source>
        <strain evidence="7">NVP60</strain>
    </source>
</reference>
<keyword evidence="8" id="KW-1185">Reference proteome</keyword>
<dbReference type="SMART" id="SM00320">
    <property type="entry name" value="WD40"/>
    <property type="match status" value="9"/>
</dbReference>
<dbReference type="Pfam" id="PF23342">
    <property type="entry name" value="WDR90_beta-prop_4th"/>
    <property type="match status" value="1"/>
</dbReference>
<dbReference type="PANTHER" id="PTHR44019">
    <property type="entry name" value="WD REPEAT-CONTAINING PROTEIN 55"/>
    <property type="match status" value="1"/>
</dbReference>
<evidence type="ECO:0000313" key="8">
    <source>
        <dbReference type="Proteomes" id="UP000823405"/>
    </source>
</evidence>
<dbReference type="InterPro" id="IPR019775">
    <property type="entry name" value="WD40_repeat_CS"/>
</dbReference>
<dbReference type="InterPro" id="IPR056251">
    <property type="entry name" value="Arm_rpt_dom"/>
</dbReference>
<dbReference type="PROSITE" id="PS50082">
    <property type="entry name" value="WD_REPEATS_2"/>
    <property type="match status" value="7"/>
</dbReference>
<dbReference type="Pfam" id="PF00805">
    <property type="entry name" value="Pentapeptide"/>
    <property type="match status" value="1"/>
</dbReference>
<organism evidence="7 8">
    <name type="scientific">Linnemannia gamsii</name>
    <dbReference type="NCBI Taxonomy" id="64522"/>
    <lineage>
        <taxon>Eukaryota</taxon>
        <taxon>Fungi</taxon>
        <taxon>Fungi incertae sedis</taxon>
        <taxon>Mucoromycota</taxon>
        <taxon>Mortierellomycotina</taxon>
        <taxon>Mortierellomycetes</taxon>
        <taxon>Mortierellales</taxon>
        <taxon>Mortierellaceae</taxon>
        <taxon>Linnemannia</taxon>
    </lineage>
</organism>
<feature type="repeat" description="WD" evidence="3">
    <location>
        <begin position="1330"/>
        <end position="1371"/>
    </location>
</feature>
<gene>
    <name evidence="7" type="ORF">BGZ97_009782</name>
</gene>
<dbReference type="SUPFAM" id="SSF52540">
    <property type="entry name" value="P-loop containing nucleoside triphosphate hydrolases"/>
    <property type="match status" value="1"/>
</dbReference>
<evidence type="ECO:0008006" key="9">
    <source>
        <dbReference type="Google" id="ProtNLM"/>
    </source>
</evidence>
<protein>
    <recommendedName>
        <fullName evidence="9">WD40 repeat-like protein</fullName>
    </recommendedName>
</protein>
<feature type="repeat" description="WD" evidence="3">
    <location>
        <begin position="1460"/>
        <end position="1501"/>
    </location>
</feature>
<evidence type="ECO:0000256" key="1">
    <source>
        <dbReference type="ARBA" id="ARBA00022574"/>
    </source>
</evidence>
<feature type="repeat" description="WD" evidence="3">
    <location>
        <begin position="1191"/>
        <end position="1232"/>
    </location>
</feature>
<feature type="repeat" description="WD" evidence="3">
    <location>
        <begin position="1502"/>
        <end position="1535"/>
    </location>
</feature>
<dbReference type="InterPro" id="IPR011047">
    <property type="entry name" value="Quinoprotein_ADH-like_sf"/>
</dbReference>
<dbReference type="EMBL" id="JAAAIN010000481">
    <property type="protein sequence ID" value="KAG0313903.1"/>
    <property type="molecule type" value="Genomic_DNA"/>
</dbReference>
<evidence type="ECO:0000256" key="3">
    <source>
        <dbReference type="PROSITE-ProRule" id="PRU00221"/>
    </source>
</evidence>
<dbReference type="SUPFAM" id="SSF141571">
    <property type="entry name" value="Pentapeptide repeat-like"/>
    <property type="match status" value="1"/>
</dbReference>
<feature type="domain" description="NACHT" evidence="4">
    <location>
        <begin position="623"/>
        <end position="782"/>
    </location>
</feature>
<dbReference type="InterPro" id="IPR001680">
    <property type="entry name" value="WD40_rpt"/>
</dbReference>
<evidence type="ECO:0000313" key="7">
    <source>
        <dbReference type="EMBL" id="KAG0313903.1"/>
    </source>
</evidence>
<dbReference type="Gene3D" id="2.160.20.80">
    <property type="entry name" value="E3 ubiquitin-protein ligase SopA"/>
    <property type="match status" value="1"/>
</dbReference>
<dbReference type="Pfam" id="PF23948">
    <property type="entry name" value="ARM_5"/>
    <property type="match status" value="1"/>
</dbReference>
<keyword evidence="2" id="KW-0677">Repeat</keyword>
<dbReference type="Proteomes" id="UP000823405">
    <property type="component" value="Unassembled WGS sequence"/>
</dbReference>
<accession>A0A9P6RB60</accession>
<dbReference type="Pfam" id="PF05729">
    <property type="entry name" value="NACHT"/>
    <property type="match status" value="1"/>
</dbReference>
<proteinExistence type="predicted"/>
<feature type="domain" description="Arm-like repeat" evidence="6">
    <location>
        <begin position="168"/>
        <end position="503"/>
    </location>
</feature>
<dbReference type="CDD" id="cd00200">
    <property type="entry name" value="WD40"/>
    <property type="match status" value="1"/>
</dbReference>